<keyword evidence="3" id="KW-1185">Reference proteome</keyword>
<gene>
    <name evidence="2" type="ORF">R0135_00280</name>
</gene>
<name>A0ABZ0I4T5_9GAMM</name>
<dbReference type="EMBL" id="CP136864">
    <property type="protein sequence ID" value="WOJ93619.1"/>
    <property type="molecule type" value="Genomic_DNA"/>
</dbReference>
<keyword evidence="1" id="KW-0812">Transmembrane</keyword>
<evidence type="ECO:0000256" key="1">
    <source>
        <dbReference type="SAM" id="Phobius"/>
    </source>
</evidence>
<organism evidence="2 3">
    <name type="scientific">Congregibacter variabilis</name>
    <dbReference type="NCBI Taxonomy" id="3081200"/>
    <lineage>
        <taxon>Bacteria</taxon>
        <taxon>Pseudomonadati</taxon>
        <taxon>Pseudomonadota</taxon>
        <taxon>Gammaproteobacteria</taxon>
        <taxon>Cellvibrionales</taxon>
        <taxon>Halieaceae</taxon>
        <taxon>Congregibacter</taxon>
    </lineage>
</organism>
<dbReference type="Proteomes" id="UP001626537">
    <property type="component" value="Chromosome"/>
</dbReference>
<feature type="transmembrane region" description="Helical" evidence="1">
    <location>
        <begin position="30"/>
        <end position="51"/>
    </location>
</feature>
<keyword evidence="1" id="KW-0472">Membrane</keyword>
<sequence length="132" mass="14808">MLTRYLIALLADLIVINLFAEFWSRVSIDGFSTSLIAAVLLQLLLQATLALEHRVGGWFDQRSGNLWRFLRYFSAWFILFGSKFVMLGAVDRVLGDSIHFGGAMHGVLAFIAVVAGMLIAEELVTRVYRRLA</sequence>
<reference evidence="2 3" key="1">
    <citation type="submission" date="2023-10" db="EMBL/GenBank/DDBJ databases">
        <title>Two novel species belonging to the OM43/NOR5 clade.</title>
        <authorList>
            <person name="Park M."/>
        </authorList>
    </citation>
    <scope>NUCLEOTIDE SEQUENCE [LARGE SCALE GENOMIC DNA]</scope>
    <source>
        <strain evidence="2 3">IMCC43200</strain>
    </source>
</reference>
<evidence type="ECO:0000313" key="2">
    <source>
        <dbReference type="EMBL" id="WOJ93619.1"/>
    </source>
</evidence>
<feature type="transmembrane region" description="Helical" evidence="1">
    <location>
        <begin position="102"/>
        <end position="120"/>
    </location>
</feature>
<feature type="transmembrane region" description="Helical" evidence="1">
    <location>
        <begin position="72"/>
        <end position="90"/>
    </location>
</feature>
<evidence type="ECO:0000313" key="3">
    <source>
        <dbReference type="Proteomes" id="UP001626537"/>
    </source>
</evidence>
<proteinExistence type="predicted"/>
<keyword evidence="1" id="KW-1133">Transmembrane helix</keyword>
<accession>A0ABZ0I4T5</accession>
<protein>
    <submittedName>
        <fullName evidence="2">Uncharacterized protein</fullName>
    </submittedName>
</protein>
<dbReference type="RefSeq" id="WP_407348263.1">
    <property type="nucleotide sequence ID" value="NZ_CP136864.1"/>
</dbReference>